<dbReference type="OrthoDB" id="1711136at2759"/>
<comment type="catalytic activity">
    <reaction evidence="6">
        <text>an N-acyl-L-alpha-aminoacyl-tRNA + H2O = an N-acyl-L-amino acid + a tRNA + H(+)</text>
        <dbReference type="Rhea" id="RHEA:54448"/>
        <dbReference type="Rhea" id="RHEA-COMP:10123"/>
        <dbReference type="Rhea" id="RHEA-COMP:13883"/>
        <dbReference type="ChEBI" id="CHEBI:15377"/>
        <dbReference type="ChEBI" id="CHEBI:15378"/>
        <dbReference type="ChEBI" id="CHEBI:59874"/>
        <dbReference type="ChEBI" id="CHEBI:78442"/>
        <dbReference type="ChEBI" id="CHEBI:138191"/>
        <dbReference type="EC" id="3.1.1.29"/>
    </reaction>
</comment>
<evidence type="ECO:0000256" key="4">
    <source>
        <dbReference type="ARBA" id="ARBA00022884"/>
    </source>
</evidence>
<dbReference type="SUPFAM" id="SSF53178">
    <property type="entry name" value="Peptidyl-tRNA hydrolase-like"/>
    <property type="match status" value="2"/>
</dbReference>
<dbReference type="GO" id="GO:0004045">
    <property type="term" value="F:peptidyl-tRNA hydrolase activity"/>
    <property type="evidence" value="ECO:0007669"/>
    <property type="project" value="UniProtKB-EC"/>
</dbReference>
<dbReference type="PANTHER" id="PTHR17224">
    <property type="entry name" value="PEPTIDYL-TRNA HYDROLASE"/>
    <property type="match status" value="1"/>
</dbReference>
<dbReference type="Pfam" id="PF01195">
    <property type="entry name" value="Pept_tRNA_hydro"/>
    <property type="match status" value="2"/>
</dbReference>
<evidence type="ECO:0000256" key="3">
    <source>
        <dbReference type="ARBA" id="ARBA00022801"/>
    </source>
</evidence>
<name>D2V1M8_NAEGR</name>
<accession>D2V1M8</accession>
<dbReference type="Gene3D" id="3.40.50.1470">
    <property type="entry name" value="Peptidyl-tRNA hydrolase"/>
    <property type="match status" value="1"/>
</dbReference>
<dbReference type="eggNOG" id="KOG2255">
    <property type="taxonomic scope" value="Eukaryota"/>
</dbReference>
<dbReference type="AlphaFoldDB" id="D2V1M8"/>
<dbReference type="PROSITE" id="PS01195">
    <property type="entry name" value="PEPT_TRNA_HYDROL_1"/>
    <property type="match status" value="1"/>
</dbReference>
<dbReference type="PANTHER" id="PTHR17224:SF1">
    <property type="entry name" value="PEPTIDYL-TRNA HYDROLASE"/>
    <property type="match status" value="1"/>
</dbReference>
<dbReference type="Proteomes" id="UP000006671">
    <property type="component" value="Unassembled WGS sequence"/>
</dbReference>
<dbReference type="InterPro" id="IPR036416">
    <property type="entry name" value="Pept_tRNA_hydro_sf"/>
</dbReference>
<dbReference type="KEGG" id="ngr:NAEGRDRAFT_62632"/>
<dbReference type="InterPro" id="IPR018171">
    <property type="entry name" value="Pept_tRNA_hydro_CS"/>
</dbReference>
<evidence type="ECO:0000256" key="5">
    <source>
        <dbReference type="ARBA" id="ARBA00038063"/>
    </source>
</evidence>
<keyword evidence="2" id="KW-0820">tRNA-binding</keyword>
<keyword evidence="9" id="KW-1185">Reference proteome</keyword>
<dbReference type="RefSeq" id="XP_002681931.1">
    <property type="nucleotide sequence ID" value="XM_002681885.1"/>
</dbReference>
<dbReference type="STRING" id="5762.D2V1M8"/>
<gene>
    <name evidence="8" type="ORF">NAEGRDRAFT_62632</name>
</gene>
<dbReference type="InParanoid" id="D2V1M8"/>
<evidence type="ECO:0000256" key="7">
    <source>
        <dbReference type="RuleBase" id="RU004320"/>
    </source>
</evidence>
<keyword evidence="4" id="KW-0694">RNA-binding</keyword>
<dbReference type="EC" id="3.1.1.29" evidence="1 6"/>
<evidence type="ECO:0000256" key="2">
    <source>
        <dbReference type="ARBA" id="ARBA00022555"/>
    </source>
</evidence>
<evidence type="ECO:0000313" key="8">
    <source>
        <dbReference type="EMBL" id="EFC49187.1"/>
    </source>
</evidence>
<dbReference type="NCBIfam" id="TIGR00447">
    <property type="entry name" value="pth"/>
    <property type="match status" value="1"/>
</dbReference>
<comment type="similarity">
    <text evidence="5 7">Belongs to the PTH family.</text>
</comment>
<evidence type="ECO:0000256" key="1">
    <source>
        <dbReference type="ARBA" id="ARBA00013260"/>
    </source>
</evidence>
<dbReference type="InterPro" id="IPR001328">
    <property type="entry name" value="Pept_tRNA_hydro"/>
</dbReference>
<dbReference type="EMBL" id="GG738848">
    <property type="protein sequence ID" value="EFC49187.1"/>
    <property type="molecule type" value="Genomic_DNA"/>
</dbReference>
<evidence type="ECO:0000313" key="9">
    <source>
        <dbReference type="Proteomes" id="UP000006671"/>
    </source>
</evidence>
<proteinExistence type="inferred from homology"/>
<sequence>MASNVQKRLVLIGLGNPGDKYKLTRHNIGWMIVNEFIKEYSFPALRESNNDAMLSQRENVSFWTPSELRRSFVEKEIQRLRSKWYHEKKRELGANFDENNIQYPNFGNADIGMKQLEDRVKNIIAYPTLDVHCMLPLSFMNLSGGPVKKYLDMNGMKINQLEDVNRILVITDDVSQPFGTFKLKAKGTHGGHNGLRDIEAKLGTDKYHRLKVGIAPLKNPDMAKQAGQDLASFVLGNFTHEEQKDLPKVVSRGVEILKDYISFDFKYVKT</sequence>
<organism evidence="9">
    <name type="scientific">Naegleria gruberi</name>
    <name type="common">Amoeba</name>
    <dbReference type="NCBI Taxonomy" id="5762"/>
    <lineage>
        <taxon>Eukaryota</taxon>
        <taxon>Discoba</taxon>
        <taxon>Heterolobosea</taxon>
        <taxon>Tetramitia</taxon>
        <taxon>Eutetramitia</taxon>
        <taxon>Vahlkampfiidae</taxon>
        <taxon>Naegleria</taxon>
    </lineage>
</organism>
<protein>
    <recommendedName>
        <fullName evidence="1 6">Peptidyl-tRNA hydrolase</fullName>
        <ecNumber evidence="1 6">3.1.1.29</ecNumber>
    </recommendedName>
</protein>
<dbReference type="GO" id="GO:0000049">
    <property type="term" value="F:tRNA binding"/>
    <property type="evidence" value="ECO:0007669"/>
    <property type="project" value="UniProtKB-KW"/>
</dbReference>
<evidence type="ECO:0000256" key="6">
    <source>
        <dbReference type="RuleBase" id="RU000673"/>
    </source>
</evidence>
<dbReference type="CDD" id="cd00462">
    <property type="entry name" value="PTH"/>
    <property type="match status" value="1"/>
</dbReference>
<dbReference type="OMA" id="FGTCRFK"/>
<dbReference type="VEuPathDB" id="AmoebaDB:NAEGRDRAFT_62632"/>
<dbReference type="GeneID" id="8855189"/>
<reference evidence="8 9" key="1">
    <citation type="journal article" date="2010" name="Cell">
        <title>The genome of Naegleria gruberi illuminates early eukaryotic versatility.</title>
        <authorList>
            <person name="Fritz-Laylin L.K."/>
            <person name="Prochnik S.E."/>
            <person name="Ginger M.L."/>
            <person name="Dacks J.B."/>
            <person name="Carpenter M.L."/>
            <person name="Field M.C."/>
            <person name="Kuo A."/>
            <person name="Paredez A."/>
            <person name="Chapman J."/>
            <person name="Pham J."/>
            <person name="Shu S."/>
            <person name="Neupane R."/>
            <person name="Cipriano M."/>
            <person name="Mancuso J."/>
            <person name="Tu H."/>
            <person name="Salamov A."/>
            <person name="Lindquist E."/>
            <person name="Shapiro H."/>
            <person name="Lucas S."/>
            <person name="Grigoriev I.V."/>
            <person name="Cande W.Z."/>
            <person name="Fulton C."/>
            <person name="Rokhsar D.S."/>
            <person name="Dawson S.C."/>
        </authorList>
    </citation>
    <scope>NUCLEOTIDE SEQUENCE [LARGE SCALE GENOMIC DNA]</scope>
    <source>
        <strain evidence="8 9">NEG-M</strain>
    </source>
</reference>
<keyword evidence="3 6" id="KW-0378">Hydrolase</keyword>